<reference evidence="4 5" key="1">
    <citation type="submission" date="2023-06" db="EMBL/GenBank/DDBJ databases">
        <title>Sporosarcina sp. nov., isolated from Korean traditional fermented seafood 'Jeotgal'.</title>
        <authorList>
            <person name="Yang A.I."/>
            <person name="Shin N.-R."/>
        </authorList>
    </citation>
    <scope>NUCLEOTIDE SEQUENCE [LARGE SCALE GENOMIC DNA]</scope>
    <source>
        <strain evidence="4 5">KCTC13119</strain>
    </source>
</reference>
<evidence type="ECO:0000256" key="1">
    <source>
        <dbReference type="ARBA" id="ARBA00049981"/>
    </source>
</evidence>
<dbReference type="InterPro" id="IPR016059">
    <property type="entry name" value="DNA_ligase_ATP-dep_CS"/>
</dbReference>
<dbReference type="PROSITE" id="PS50160">
    <property type="entry name" value="DNA_LIGASE_A3"/>
    <property type="match status" value="1"/>
</dbReference>
<dbReference type="NCBIfam" id="TIGR02778">
    <property type="entry name" value="ligD_pol"/>
    <property type="match status" value="1"/>
</dbReference>
<dbReference type="RefSeq" id="WP_317942797.1">
    <property type="nucleotide sequence ID" value="NZ_JAUBDI010000004.1"/>
</dbReference>
<dbReference type="NCBIfam" id="NF007211">
    <property type="entry name" value="PRK09633.1"/>
    <property type="match status" value="1"/>
</dbReference>
<evidence type="ECO:0000313" key="4">
    <source>
        <dbReference type="EMBL" id="MDW0112849.1"/>
    </source>
</evidence>
<sequence>MKPMLLADANEIPVGEDWLYEAKFDGFRCIVEWTEEGVQLWSRNNKLLNEQFPEILTFCKSVHPVVAPYTPLRFDGEIVHLTNQFVSDFSKVQTRGRMKNGNSIYQHAQSFPCQLLLFDILIIKGKDVMTSDYVVRKQMLIDFFKRTKLPNSSEKQHLNPIQLINSYKDGQKLWKLICDHNGEGIVAKKKNGAWIPGKRVPYWQKVKNWRTVSVFIRTYDPENSYFTGAVFKGDEIIEIVSFRHGLTEDEMRTLRTLFLTKGAQTKDQKWELPPSICVSVHCIGIFGQQLREPRFAAFTLHHEPILCTWRSIMRQLYPIPQKVLITHSDKPIWPNRGLVKDDYLLYLQTVAPYILPWLQDRLLTAIRYPHGVGSESFYQKNRPDYAPDFIATHKEEGIEYIVCNDVNTLLWLGNQLALEFHIPFQTVKTKYPTEIVFDLDPPSVTEFTLAVEGALRLKDIFDKFQLRSYIKTSGGKGLQLYIPLFGERCSYEDTRVFTQFACEFLCEQEPKWFTTERLKKNRGGKLYLDYIQHQEGKTIVAPYSPRGTLNATVATPLEWEELNNTLHPEQFTIESVRTRLEQKGDLFRECSVKRKPQNLALIVDRLKELKRFR</sequence>
<dbReference type="PANTHER" id="PTHR42705">
    <property type="entry name" value="BIFUNCTIONAL NON-HOMOLOGOUS END JOINING PROTEIN LIGD"/>
    <property type="match status" value="1"/>
</dbReference>
<dbReference type="InterPro" id="IPR014143">
    <property type="entry name" value="NHEJ_ligase_prk"/>
</dbReference>
<dbReference type="SUPFAM" id="SSF56091">
    <property type="entry name" value="DNA ligase/mRNA capping enzyme, catalytic domain"/>
    <property type="match status" value="1"/>
</dbReference>
<evidence type="ECO:0000313" key="5">
    <source>
        <dbReference type="Proteomes" id="UP001282284"/>
    </source>
</evidence>
<dbReference type="PROSITE" id="PS00697">
    <property type="entry name" value="DNA_LIGASE_A1"/>
    <property type="match status" value="1"/>
</dbReference>
<keyword evidence="4" id="KW-0436">Ligase</keyword>
<dbReference type="Pfam" id="PF21686">
    <property type="entry name" value="LigD_Prim-Pol"/>
    <property type="match status" value="1"/>
</dbReference>
<dbReference type="PANTHER" id="PTHR42705:SF2">
    <property type="entry name" value="BIFUNCTIONAL NON-HOMOLOGOUS END JOINING PROTEIN LIGD"/>
    <property type="match status" value="1"/>
</dbReference>
<dbReference type="Gene3D" id="3.90.920.10">
    <property type="entry name" value="DNA primase, PRIM domain"/>
    <property type="match status" value="1"/>
</dbReference>
<dbReference type="Gene3D" id="3.30.470.30">
    <property type="entry name" value="DNA ligase/mRNA capping enzyme"/>
    <property type="match status" value="1"/>
</dbReference>
<protein>
    <submittedName>
        <fullName evidence="4">DNA ligase D</fullName>
        <ecNumber evidence="4">6.5.1.1</ecNumber>
    </submittedName>
</protein>
<proteinExistence type="inferred from homology"/>
<dbReference type="PROSITE" id="PS00333">
    <property type="entry name" value="DNA_LIGASE_A2"/>
    <property type="match status" value="1"/>
</dbReference>
<dbReference type="InterPro" id="IPR052171">
    <property type="entry name" value="NHEJ_LigD"/>
</dbReference>
<dbReference type="GO" id="GO:0003910">
    <property type="term" value="F:DNA ligase (ATP) activity"/>
    <property type="evidence" value="ECO:0007669"/>
    <property type="project" value="UniProtKB-EC"/>
</dbReference>
<organism evidence="4 5">
    <name type="scientific">Sporosarcina saromensis</name>
    <dbReference type="NCBI Taxonomy" id="359365"/>
    <lineage>
        <taxon>Bacteria</taxon>
        <taxon>Bacillati</taxon>
        <taxon>Bacillota</taxon>
        <taxon>Bacilli</taxon>
        <taxon>Bacillales</taxon>
        <taxon>Caryophanaceae</taxon>
        <taxon>Sporosarcina</taxon>
    </lineage>
</organism>
<dbReference type="InterPro" id="IPR012310">
    <property type="entry name" value="DNA_ligase_ATP-dep_cent"/>
</dbReference>
<comment type="similarity">
    <text evidence="2">In the N-terminal section; belongs to the LigD polymerase family.</text>
</comment>
<dbReference type="InterPro" id="IPR014145">
    <property type="entry name" value="LigD_pol_dom"/>
</dbReference>
<feature type="domain" description="ATP-dependent DNA ligase family profile" evidence="3">
    <location>
        <begin position="115"/>
        <end position="235"/>
    </location>
</feature>
<evidence type="ECO:0000259" key="3">
    <source>
        <dbReference type="PROSITE" id="PS50160"/>
    </source>
</evidence>
<keyword evidence="5" id="KW-1185">Reference proteome</keyword>
<dbReference type="Proteomes" id="UP001282284">
    <property type="component" value="Unassembled WGS sequence"/>
</dbReference>
<dbReference type="InterPro" id="IPR033652">
    <property type="entry name" value="LigD_Pol-like_3"/>
</dbReference>
<comment type="similarity">
    <text evidence="1">In the C-terminal section; belongs to the ATP-dependent DNA ligase family.</text>
</comment>
<evidence type="ECO:0000256" key="2">
    <source>
        <dbReference type="ARBA" id="ARBA00049990"/>
    </source>
</evidence>
<name>A0ABU4G798_9BACL</name>
<dbReference type="CDD" id="cd04866">
    <property type="entry name" value="LigD_Pol_like_3"/>
    <property type="match status" value="1"/>
</dbReference>
<dbReference type="Pfam" id="PF01068">
    <property type="entry name" value="DNA_ligase_A_M"/>
    <property type="match status" value="1"/>
</dbReference>
<dbReference type="CDD" id="cd07906">
    <property type="entry name" value="Adenylation_DNA_ligase_LigD_LigC"/>
    <property type="match status" value="1"/>
</dbReference>
<dbReference type="EC" id="6.5.1.1" evidence="4"/>
<gene>
    <name evidence="4" type="ORF">QT711_06600</name>
</gene>
<accession>A0ABU4G798</accession>
<dbReference type="NCBIfam" id="TIGR02776">
    <property type="entry name" value="NHEJ_ligase_prk"/>
    <property type="match status" value="1"/>
</dbReference>
<dbReference type="EMBL" id="JAUBDI010000004">
    <property type="protein sequence ID" value="MDW0112849.1"/>
    <property type="molecule type" value="Genomic_DNA"/>
</dbReference>
<comment type="caution">
    <text evidence="4">The sequence shown here is derived from an EMBL/GenBank/DDBJ whole genome shotgun (WGS) entry which is preliminary data.</text>
</comment>